<dbReference type="AlphaFoldDB" id="A0A2N7PJR6"/>
<name>A0A2N7PJR6_9BACT</name>
<keyword evidence="2 4" id="KW-0479">Metal-binding</keyword>
<dbReference type="EMBL" id="PNIE01000050">
    <property type="protein sequence ID" value="PMP62930.1"/>
    <property type="molecule type" value="Genomic_DNA"/>
</dbReference>
<dbReference type="GO" id="GO:0046872">
    <property type="term" value="F:metal ion binding"/>
    <property type="evidence" value="ECO:0007669"/>
    <property type="project" value="UniProtKB-KW"/>
</dbReference>
<evidence type="ECO:0000256" key="4">
    <source>
        <dbReference type="PIRSR" id="PIRSR004846-1"/>
    </source>
</evidence>
<dbReference type="InterPro" id="IPR050682">
    <property type="entry name" value="ModA/WtpA"/>
</dbReference>
<keyword evidence="3" id="KW-0732">Signal</keyword>
<dbReference type="NCBIfam" id="TIGR01256">
    <property type="entry name" value="modA"/>
    <property type="match status" value="1"/>
</dbReference>
<accession>A0A2N7PJR6</accession>
<dbReference type="GO" id="GO:0030973">
    <property type="term" value="F:molybdate ion binding"/>
    <property type="evidence" value="ECO:0007669"/>
    <property type="project" value="InterPro"/>
</dbReference>
<evidence type="ECO:0000313" key="5">
    <source>
        <dbReference type="EMBL" id="PMP62930.1"/>
    </source>
</evidence>
<evidence type="ECO:0000256" key="1">
    <source>
        <dbReference type="ARBA" id="ARBA00009175"/>
    </source>
</evidence>
<dbReference type="InterPro" id="IPR005950">
    <property type="entry name" value="ModA"/>
</dbReference>
<protein>
    <submittedName>
        <fullName evidence="5">Molybdate ABC transporter substrate-binding protein</fullName>
    </submittedName>
</protein>
<dbReference type="PANTHER" id="PTHR30632">
    <property type="entry name" value="MOLYBDATE-BINDING PERIPLASMIC PROTEIN"/>
    <property type="match status" value="1"/>
</dbReference>
<evidence type="ECO:0000256" key="3">
    <source>
        <dbReference type="ARBA" id="ARBA00022729"/>
    </source>
</evidence>
<organism evidence="5 6">
    <name type="scientific">Caldimicrobium thiodismutans</name>
    <dbReference type="NCBI Taxonomy" id="1653476"/>
    <lineage>
        <taxon>Bacteria</taxon>
        <taxon>Pseudomonadati</taxon>
        <taxon>Thermodesulfobacteriota</taxon>
        <taxon>Thermodesulfobacteria</taxon>
        <taxon>Thermodesulfobacteriales</taxon>
        <taxon>Thermodesulfobacteriaceae</taxon>
        <taxon>Caldimicrobium</taxon>
    </lineage>
</organism>
<gene>
    <name evidence="5" type="primary">modA</name>
    <name evidence="5" type="ORF">C0197_03535</name>
</gene>
<keyword evidence="4" id="KW-0500">Molybdenum</keyword>
<dbReference type="PIRSF" id="PIRSF004846">
    <property type="entry name" value="ModA"/>
    <property type="match status" value="1"/>
</dbReference>
<evidence type="ECO:0000313" key="6">
    <source>
        <dbReference type="Proteomes" id="UP000235731"/>
    </source>
</evidence>
<dbReference type="InterPro" id="IPR044084">
    <property type="entry name" value="AvModA-like_subst-bd"/>
</dbReference>
<reference evidence="5 6" key="1">
    <citation type="submission" date="2018-01" db="EMBL/GenBank/DDBJ databases">
        <title>Metagenomic assembled genomes from two thermal pools in the Uzon Caldera, Kamchatka, Russia.</title>
        <authorList>
            <person name="Wilkins L."/>
            <person name="Ettinger C."/>
        </authorList>
    </citation>
    <scope>NUCLEOTIDE SEQUENCE [LARGE SCALE GENOMIC DNA]</scope>
    <source>
        <strain evidence="5">ZAV-15</strain>
    </source>
</reference>
<comment type="caution">
    <text evidence="5">The sequence shown here is derived from an EMBL/GenBank/DDBJ whole genome shotgun (WGS) entry which is preliminary data.</text>
</comment>
<comment type="similarity">
    <text evidence="1">Belongs to the bacterial solute-binding protein ModA family.</text>
</comment>
<dbReference type="Gene3D" id="3.40.190.10">
    <property type="entry name" value="Periplasmic binding protein-like II"/>
    <property type="match status" value="2"/>
</dbReference>
<dbReference type="CDD" id="cd13539">
    <property type="entry name" value="PBP2_AvModA"/>
    <property type="match status" value="1"/>
</dbReference>
<dbReference type="Proteomes" id="UP000235731">
    <property type="component" value="Unassembled WGS sequence"/>
</dbReference>
<proteinExistence type="inferred from homology"/>
<sequence length="258" mass="29200">MKRLLQILVVFYLTFSFSFAFAGEITLYVVGTMSYIINDIIKAYKSKYPQDNIKVVTGSAGKGYNQIVNGAPYDIFISADMEYPNKLKQKGYAISQVIPYGIAKPVIWTKKDSGINLSKGIKVVLDENVKKIAIPNWDLALYGKAAKECLEYYKLWDKVKSKLVVGENINQALQFAQTGAADIAFLSIPLIMHESIKNTGNYYILPDECHSPVIHGYVMLKHANTDKETYEIAKRFFDFMKSKDVKNILKNYGFIIVD</sequence>
<dbReference type="Pfam" id="PF13531">
    <property type="entry name" value="SBP_bac_11"/>
    <property type="match status" value="1"/>
</dbReference>
<evidence type="ECO:0000256" key="2">
    <source>
        <dbReference type="ARBA" id="ARBA00022723"/>
    </source>
</evidence>
<dbReference type="SUPFAM" id="SSF53850">
    <property type="entry name" value="Periplasmic binding protein-like II"/>
    <property type="match status" value="1"/>
</dbReference>
<feature type="binding site" evidence="4">
    <location>
        <position position="169"/>
    </location>
    <ligand>
        <name>molybdate</name>
        <dbReference type="ChEBI" id="CHEBI:36264"/>
    </ligand>
</feature>
<dbReference type="GO" id="GO:0015689">
    <property type="term" value="P:molybdate ion transport"/>
    <property type="evidence" value="ECO:0007669"/>
    <property type="project" value="InterPro"/>
</dbReference>
<dbReference type="PANTHER" id="PTHR30632:SF14">
    <property type="entry name" value="TUNGSTATE_MOLYBDATE_CHROMATE-BINDING PROTEIN MODA"/>
    <property type="match status" value="1"/>
</dbReference>